<reference evidence="3" key="1">
    <citation type="submission" date="2018-06" db="EMBL/GenBank/DDBJ databases">
        <authorList>
            <person name="Feng T."/>
            <person name="Jeon C.O."/>
        </authorList>
    </citation>
    <scope>NUCLEOTIDE SEQUENCE [LARGE SCALE GENOMIC DNA]</scope>
    <source>
        <strain evidence="3">S23</strain>
    </source>
</reference>
<accession>A0A370NUZ7</accession>
<keyword evidence="3" id="KW-1185">Reference proteome</keyword>
<dbReference type="AlphaFoldDB" id="A0A370NUZ7"/>
<dbReference type="EMBL" id="QKWJ01000016">
    <property type="protein sequence ID" value="RDK09425.1"/>
    <property type="molecule type" value="Genomic_DNA"/>
</dbReference>
<evidence type="ECO:0000313" key="3">
    <source>
        <dbReference type="Proteomes" id="UP000255165"/>
    </source>
</evidence>
<comment type="caution">
    <text evidence="2">The sequence shown here is derived from an EMBL/GenBank/DDBJ whole genome shotgun (WGS) entry which is preliminary data.</text>
</comment>
<protein>
    <submittedName>
        <fullName evidence="2">Uncharacterized protein</fullName>
    </submittedName>
</protein>
<organism evidence="2 3">
    <name type="scientific">Cupriavidus lacunae</name>
    <dbReference type="NCBI Taxonomy" id="2666307"/>
    <lineage>
        <taxon>Bacteria</taxon>
        <taxon>Pseudomonadati</taxon>
        <taxon>Pseudomonadota</taxon>
        <taxon>Betaproteobacteria</taxon>
        <taxon>Burkholderiales</taxon>
        <taxon>Burkholderiaceae</taxon>
        <taxon>Cupriavidus</taxon>
    </lineage>
</organism>
<gene>
    <name evidence="2" type="ORF">DN412_15115</name>
</gene>
<sequence length="96" mass="10300">MAAKPVLHGDTGATLVANRHGHAQSGARDCRAHRYQARRRKPAFGCMNEATSTLTRAACLGEFEWPKVGEFNPASGEKRGSEGVSGNLVRGKHLSL</sequence>
<feature type="region of interest" description="Disordered" evidence="1">
    <location>
        <begin position="1"/>
        <end position="30"/>
    </location>
</feature>
<feature type="region of interest" description="Disordered" evidence="1">
    <location>
        <begin position="71"/>
        <end position="96"/>
    </location>
</feature>
<proteinExistence type="predicted"/>
<name>A0A370NUZ7_9BURK</name>
<dbReference type="Proteomes" id="UP000255165">
    <property type="component" value="Unassembled WGS sequence"/>
</dbReference>
<evidence type="ECO:0000256" key="1">
    <source>
        <dbReference type="SAM" id="MobiDB-lite"/>
    </source>
</evidence>
<evidence type="ECO:0000313" key="2">
    <source>
        <dbReference type="EMBL" id="RDK09425.1"/>
    </source>
</evidence>